<evidence type="ECO:0000313" key="3">
    <source>
        <dbReference type="Proteomes" id="UP001303473"/>
    </source>
</evidence>
<dbReference type="GO" id="GO:0003676">
    <property type="term" value="F:nucleic acid binding"/>
    <property type="evidence" value="ECO:0007669"/>
    <property type="project" value="InterPro"/>
</dbReference>
<sequence>MASSPFADLPRIKIPRSGGLNHLERILGLLQDSGPLCSSDALFVSIDLEVSRDERSKLLQSSDRPLVKEYGVAILDTRDIGGCTDGIGLHQLISTRHYSTRPLERPRRPNRVAIRECIFAHTNQVDPYELPSIIAQSLCVRDAKAPSPRTCFRNIAIVGHSVKHDLRILQRLGIDILGIAPLLVILDTHNMARDVLGPTSTRLGSRAPISSFTLAAVLAEIGCSYDEAELHNAGNDATYTLFALLGLAVRSSLARTLNDAESAKLEDLIRTTAPANRHRLSPSLGTA</sequence>
<dbReference type="GO" id="GO:0005634">
    <property type="term" value="C:nucleus"/>
    <property type="evidence" value="ECO:0007669"/>
    <property type="project" value="TreeGrafter"/>
</dbReference>
<accession>A0AAN6MXH3</accession>
<gene>
    <name evidence="2" type="ORF">QBC46DRAFT_359267</name>
</gene>
<dbReference type="EMBL" id="MU854031">
    <property type="protein sequence ID" value="KAK3934073.1"/>
    <property type="molecule type" value="Genomic_DNA"/>
</dbReference>
<dbReference type="PANTHER" id="PTHR28083:SF1">
    <property type="entry name" value="GOOD FOR FULL DBP5 ACTIVITY PROTEIN 2"/>
    <property type="match status" value="1"/>
</dbReference>
<evidence type="ECO:0000259" key="1">
    <source>
        <dbReference type="Pfam" id="PF21762"/>
    </source>
</evidence>
<dbReference type="AlphaFoldDB" id="A0AAN6MXH3"/>
<name>A0AAN6MXH3_9PEZI</name>
<dbReference type="Proteomes" id="UP001303473">
    <property type="component" value="Unassembled WGS sequence"/>
</dbReference>
<proteinExistence type="predicted"/>
<feature type="domain" description="Gfd2/YDR514C-like C-terminal" evidence="1">
    <location>
        <begin position="43"/>
        <end position="246"/>
    </location>
</feature>
<dbReference type="SUPFAM" id="SSF53098">
    <property type="entry name" value="Ribonuclease H-like"/>
    <property type="match status" value="1"/>
</dbReference>
<dbReference type="Gene3D" id="3.30.420.10">
    <property type="entry name" value="Ribonuclease H-like superfamily/Ribonuclease H"/>
    <property type="match status" value="1"/>
</dbReference>
<comment type="caution">
    <text evidence="2">The sequence shown here is derived from an EMBL/GenBank/DDBJ whole genome shotgun (WGS) entry which is preliminary data.</text>
</comment>
<evidence type="ECO:0000313" key="2">
    <source>
        <dbReference type="EMBL" id="KAK3934073.1"/>
    </source>
</evidence>
<dbReference type="InterPro" id="IPR040151">
    <property type="entry name" value="Gfd2/YDR514C-like"/>
</dbReference>
<dbReference type="PANTHER" id="PTHR28083">
    <property type="entry name" value="GOOD FOR FULL DBP5 ACTIVITY PROTEIN 2"/>
    <property type="match status" value="1"/>
</dbReference>
<keyword evidence="3" id="KW-1185">Reference proteome</keyword>
<dbReference type="InterPro" id="IPR012337">
    <property type="entry name" value="RNaseH-like_sf"/>
</dbReference>
<dbReference type="InterPro" id="IPR036397">
    <property type="entry name" value="RNaseH_sf"/>
</dbReference>
<dbReference type="Pfam" id="PF21762">
    <property type="entry name" value="DEDDh_C"/>
    <property type="match status" value="1"/>
</dbReference>
<dbReference type="InterPro" id="IPR048519">
    <property type="entry name" value="Gfd2/YDR514C-like_C"/>
</dbReference>
<organism evidence="2 3">
    <name type="scientific">Diplogelasinospora grovesii</name>
    <dbReference type="NCBI Taxonomy" id="303347"/>
    <lineage>
        <taxon>Eukaryota</taxon>
        <taxon>Fungi</taxon>
        <taxon>Dikarya</taxon>
        <taxon>Ascomycota</taxon>
        <taxon>Pezizomycotina</taxon>
        <taxon>Sordariomycetes</taxon>
        <taxon>Sordariomycetidae</taxon>
        <taxon>Sordariales</taxon>
        <taxon>Diplogelasinosporaceae</taxon>
        <taxon>Diplogelasinospora</taxon>
    </lineage>
</organism>
<protein>
    <recommendedName>
        <fullName evidence="1">Gfd2/YDR514C-like C-terminal domain-containing protein</fullName>
    </recommendedName>
</protein>
<reference evidence="3" key="1">
    <citation type="journal article" date="2023" name="Mol. Phylogenet. Evol.">
        <title>Genome-scale phylogeny and comparative genomics of the fungal order Sordariales.</title>
        <authorList>
            <person name="Hensen N."/>
            <person name="Bonometti L."/>
            <person name="Westerberg I."/>
            <person name="Brannstrom I.O."/>
            <person name="Guillou S."/>
            <person name="Cros-Aarteil S."/>
            <person name="Calhoun S."/>
            <person name="Haridas S."/>
            <person name="Kuo A."/>
            <person name="Mondo S."/>
            <person name="Pangilinan J."/>
            <person name="Riley R."/>
            <person name="LaButti K."/>
            <person name="Andreopoulos B."/>
            <person name="Lipzen A."/>
            <person name="Chen C."/>
            <person name="Yan M."/>
            <person name="Daum C."/>
            <person name="Ng V."/>
            <person name="Clum A."/>
            <person name="Steindorff A."/>
            <person name="Ohm R.A."/>
            <person name="Martin F."/>
            <person name="Silar P."/>
            <person name="Natvig D.O."/>
            <person name="Lalanne C."/>
            <person name="Gautier V."/>
            <person name="Ament-Velasquez S.L."/>
            <person name="Kruys A."/>
            <person name="Hutchinson M.I."/>
            <person name="Powell A.J."/>
            <person name="Barry K."/>
            <person name="Miller A.N."/>
            <person name="Grigoriev I.V."/>
            <person name="Debuchy R."/>
            <person name="Gladieux P."/>
            <person name="Hiltunen Thoren M."/>
            <person name="Johannesson H."/>
        </authorList>
    </citation>
    <scope>NUCLEOTIDE SEQUENCE [LARGE SCALE GENOMIC DNA]</scope>
    <source>
        <strain evidence="3">CBS 340.73</strain>
    </source>
</reference>